<dbReference type="InterPro" id="IPR019160">
    <property type="entry name" value="Sec3_CC"/>
</dbReference>
<keyword evidence="3" id="KW-0268">Exocytosis</keyword>
<dbReference type="GO" id="GO:0006887">
    <property type="term" value="P:exocytosis"/>
    <property type="evidence" value="ECO:0007669"/>
    <property type="project" value="UniProtKB-KW"/>
</dbReference>
<feature type="domain" description="Exocyst complex component Sec3 PIP2-binding N-terminal" evidence="6">
    <location>
        <begin position="51"/>
        <end position="149"/>
    </location>
</feature>
<evidence type="ECO:0000313" key="7">
    <source>
        <dbReference type="EMBL" id="WVZ90538.1"/>
    </source>
</evidence>
<evidence type="ECO:0000259" key="6">
    <source>
        <dbReference type="SMART" id="SM01313"/>
    </source>
</evidence>
<dbReference type="GO" id="GO:0005886">
    <property type="term" value="C:plasma membrane"/>
    <property type="evidence" value="ECO:0007669"/>
    <property type="project" value="TreeGrafter"/>
</dbReference>
<evidence type="ECO:0000256" key="4">
    <source>
        <dbReference type="ARBA" id="ARBA00023054"/>
    </source>
</evidence>
<comment type="similarity">
    <text evidence="1">Belongs to the SEC3 family.</text>
</comment>
<name>A0AAQ3X9C8_PASNO</name>
<feature type="compositionally biased region" description="Polar residues" evidence="5">
    <location>
        <begin position="474"/>
        <end position="487"/>
    </location>
</feature>
<accession>A0AAQ3X9C8</accession>
<dbReference type="GO" id="GO:0000145">
    <property type="term" value="C:exocyst"/>
    <property type="evidence" value="ECO:0007669"/>
    <property type="project" value="InterPro"/>
</dbReference>
<evidence type="ECO:0000313" key="8">
    <source>
        <dbReference type="Proteomes" id="UP001341281"/>
    </source>
</evidence>
<proteinExistence type="inferred from homology"/>
<protein>
    <recommendedName>
        <fullName evidence="6">Exocyst complex component Sec3 PIP2-binding N-terminal domain-containing protein</fullName>
    </recommendedName>
</protein>
<gene>
    <name evidence="7" type="ORF">U9M48_036831</name>
</gene>
<dbReference type="GO" id="GO:0006893">
    <property type="term" value="P:Golgi to plasma membrane transport"/>
    <property type="evidence" value="ECO:0007669"/>
    <property type="project" value="TreeGrafter"/>
</dbReference>
<keyword evidence="2" id="KW-0813">Transport</keyword>
<dbReference type="EMBL" id="CP144752">
    <property type="protein sequence ID" value="WVZ90538.1"/>
    <property type="molecule type" value="Genomic_DNA"/>
</dbReference>
<evidence type="ECO:0000256" key="2">
    <source>
        <dbReference type="ARBA" id="ARBA00022448"/>
    </source>
</evidence>
<keyword evidence="8" id="KW-1185">Reference proteome</keyword>
<dbReference type="PANTHER" id="PTHR16092:SF29">
    <property type="entry name" value="EXPRESSED PROTEIN"/>
    <property type="match status" value="1"/>
</dbReference>
<dbReference type="AlphaFoldDB" id="A0AAQ3X9C8"/>
<dbReference type="Proteomes" id="UP001341281">
    <property type="component" value="Chromosome 08"/>
</dbReference>
<evidence type="ECO:0000256" key="5">
    <source>
        <dbReference type="SAM" id="MobiDB-lite"/>
    </source>
</evidence>
<dbReference type="InterPro" id="IPR048628">
    <property type="entry name" value="Sec3_C"/>
</dbReference>
<feature type="region of interest" description="Disordered" evidence="5">
    <location>
        <begin position="474"/>
        <end position="504"/>
    </location>
</feature>
<dbReference type="InterPro" id="IPR028258">
    <property type="entry name" value="Sec3-PIP2_bind"/>
</dbReference>
<reference evidence="7 8" key="1">
    <citation type="submission" date="2024-02" db="EMBL/GenBank/DDBJ databases">
        <title>High-quality chromosome-scale genome assembly of Pensacola bahiagrass (Paspalum notatum Flugge var. saurae).</title>
        <authorList>
            <person name="Vega J.M."/>
            <person name="Podio M."/>
            <person name="Orjuela J."/>
            <person name="Siena L.A."/>
            <person name="Pessino S.C."/>
            <person name="Combes M.C."/>
            <person name="Mariac C."/>
            <person name="Albertini E."/>
            <person name="Pupilli F."/>
            <person name="Ortiz J.P.A."/>
            <person name="Leblanc O."/>
        </authorList>
    </citation>
    <scope>NUCLEOTIDE SEQUENCE [LARGE SCALE GENOMIC DNA]</scope>
    <source>
        <strain evidence="7">R1</strain>
        <tissue evidence="7">Leaf</tissue>
    </source>
</reference>
<dbReference type="Pfam" id="PF09763">
    <property type="entry name" value="Sec3_CC"/>
    <property type="match status" value="1"/>
</dbReference>
<organism evidence="7 8">
    <name type="scientific">Paspalum notatum var. saurae</name>
    <dbReference type="NCBI Taxonomy" id="547442"/>
    <lineage>
        <taxon>Eukaryota</taxon>
        <taxon>Viridiplantae</taxon>
        <taxon>Streptophyta</taxon>
        <taxon>Embryophyta</taxon>
        <taxon>Tracheophyta</taxon>
        <taxon>Spermatophyta</taxon>
        <taxon>Magnoliopsida</taxon>
        <taxon>Liliopsida</taxon>
        <taxon>Poales</taxon>
        <taxon>Poaceae</taxon>
        <taxon>PACMAD clade</taxon>
        <taxon>Panicoideae</taxon>
        <taxon>Andropogonodae</taxon>
        <taxon>Paspaleae</taxon>
        <taxon>Paspalinae</taxon>
        <taxon>Paspalum</taxon>
    </lineage>
</organism>
<evidence type="ECO:0000256" key="3">
    <source>
        <dbReference type="ARBA" id="ARBA00022483"/>
    </source>
</evidence>
<dbReference type="GO" id="GO:0005546">
    <property type="term" value="F:phosphatidylinositol-4,5-bisphosphate binding"/>
    <property type="evidence" value="ECO:0007669"/>
    <property type="project" value="TreeGrafter"/>
</dbReference>
<evidence type="ECO:0000256" key="1">
    <source>
        <dbReference type="ARBA" id="ARBA00006518"/>
    </source>
</evidence>
<sequence>MARSSADDMELKRGCEAAISAKGDRDKPVMCMRVAKGRGVWGKAGKLASRHMAKPRVLAVTTKAKGQRTKAFLRVLKYSNGGVLEPAKMYKIKHLHKVEVAQNDPSGCTFILGFDNLRSQSVAPPQWTMRNKEDRNRLLMCILNMCKEHLGSIPKVVGMDVVEMAIWAKENTPVKVTQVSSKDGPVESVVLEAESHVIVEKDLVSQAEEEDIEALLGNYVMAIGEAEAFSERMKRELVALESANVYALMETESVVEEVLQGLEIASICVEDMDEWLGIFNIKLRHMREDIQSIEWRNNRLELQSDSNVALIDELDKLLELLQIPPEYEASLTGGSFDEGNMVKNTEACDWLTSAIKNLEASNLDPVYIKLRAVREKRAEFVLLKCTFVRRASEFLRNYFPSLIDSMLNDKGNFSQRGHLQRPDHADMRYKCRTYARLLQHIKSLDKSCMMPLRKAYCHSLNLLIRRESREFSNELRNSSKASKSSTPLFEGPAGANQPTSITESPGDAYSKMITTFIPLLVDESSFLAHFMCFEVSILSHSDDSSSSPNTEGTSISAVTLEASSSIGKTSNNPAELGALNECLQELLDGIQEDFYALVDWAFKLDPLSCISMHGITDRYLSGQKAEVTGYVNVLLDDLETRITILFSRFVDDACYQIEKYERNVRQIGVVPYIPRFSQLAARMEQYINGSRDLVDQAYTKIVTIMFVILEKIAQVEPKYVDIVLLENYAAFQHSLYDLANVVPTLAKYYHQASEAYEQACSRHINLVIYIHFEKLFQFARKIEELMYNMSPEEIPFQVGMSKVDFRKMLKSSLTGLDKTINAMYRKLQKNMTAEELLPSLWEKCKVNMFIALLGHNGPDSHLLQFIVLADMI</sequence>
<dbReference type="SMART" id="SM01313">
    <property type="entry name" value="Sec3-PIP2_bind"/>
    <property type="match status" value="1"/>
</dbReference>
<dbReference type="Pfam" id="PF20654">
    <property type="entry name" value="Sec3_C-term"/>
    <property type="match status" value="1"/>
</dbReference>
<dbReference type="PANTHER" id="PTHR16092">
    <property type="entry name" value="SEC3/SYNTAXIN-RELATED"/>
    <property type="match status" value="1"/>
</dbReference>
<keyword evidence="4" id="KW-0175">Coiled coil</keyword>
<dbReference type="Pfam" id="PF15277">
    <property type="entry name" value="Sec3-PIP2_bind"/>
    <property type="match status" value="1"/>
</dbReference>